<dbReference type="RefSeq" id="WP_094549159.1">
    <property type="nucleotide sequence ID" value="NZ_MQWB01000001.1"/>
</dbReference>
<dbReference type="InterPro" id="IPR008978">
    <property type="entry name" value="HSP20-like_chaperone"/>
</dbReference>
<dbReference type="Pfam" id="PF17886">
    <property type="entry name" value="ArsA_HSP20"/>
    <property type="match status" value="1"/>
</dbReference>
<dbReference type="PROSITE" id="PS51257">
    <property type="entry name" value="PROKAR_LIPOPROTEIN"/>
    <property type="match status" value="1"/>
</dbReference>
<proteinExistence type="inferred from homology"/>
<evidence type="ECO:0000313" key="11">
    <source>
        <dbReference type="EMBL" id="OZC03609.1"/>
    </source>
</evidence>
<gene>
    <name evidence="11" type="ORF">BSZ36_11810</name>
</gene>
<organism evidence="11 12">
    <name type="scientific">Rubricoccus marinus</name>
    <dbReference type="NCBI Taxonomy" id="716817"/>
    <lineage>
        <taxon>Bacteria</taxon>
        <taxon>Pseudomonadati</taxon>
        <taxon>Rhodothermota</taxon>
        <taxon>Rhodothermia</taxon>
        <taxon>Rhodothermales</taxon>
        <taxon>Rubricoccaceae</taxon>
        <taxon>Rubricoccus</taxon>
    </lineage>
</organism>
<evidence type="ECO:0000256" key="6">
    <source>
        <dbReference type="ARBA" id="ARBA00052296"/>
    </source>
</evidence>
<protein>
    <recommendedName>
        <fullName evidence="8">arsenite-transporting ATPase</fullName>
        <ecNumber evidence="8">7.3.2.7</ecNumber>
    </recommendedName>
</protein>
<evidence type="ECO:0000256" key="7">
    <source>
        <dbReference type="ARBA" id="ARBA00059736"/>
    </source>
</evidence>
<dbReference type="PANTHER" id="PTHR10803">
    <property type="entry name" value="ARSENICAL PUMP-DRIVING ATPASE ARSENITE-TRANSLOCATING ATPASE"/>
    <property type="match status" value="1"/>
</dbReference>
<dbReference type="AlphaFoldDB" id="A0A259U0T6"/>
<dbReference type="GO" id="GO:0015446">
    <property type="term" value="F:ATPase-coupled arsenite transmembrane transporter activity"/>
    <property type="evidence" value="ECO:0007669"/>
    <property type="project" value="UniProtKB-EC"/>
</dbReference>
<dbReference type="Proteomes" id="UP000216446">
    <property type="component" value="Unassembled WGS sequence"/>
</dbReference>
<keyword evidence="3" id="KW-0067">ATP-binding</keyword>
<dbReference type="Gene3D" id="3.40.50.300">
    <property type="entry name" value="P-loop containing nucleotide triphosphate hydrolases"/>
    <property type="match status" value="1"/>
</dbReference>
<comment type="function">
    <text evidence="7">Anion-transporting ATPase. Catalyzes the extrusion of arsenite.</text>
</comment>
<dbReference type="GO" id="GO:0005524">
    <property type="term" value="F:ATP binding"/>
    <property type="evidence" value="ECO:0007669"/>
    <property type="project" value="UniProtKB-KW"/>
</dbReference>
<keyword evidence="4" id="KW-0059">Arsenical resistance</keyword>
<dbReference type="Pfam" id="PF02374">
    <property type="entry name" value="ArsA_ATPase"/>
    <property type="match status" value="1"/>
</dbReference>
<comment type="catalytic activity">
    <reaction evidence="6">
        <text>arsenite(in) + ATP + H2O = arsenite(out) + ADP + phosphate + H(+)</text>
        <dbReference type="Rhea" id="RHEA:11348"/>
        <dbReference type="ChEBI" id="CHEBI:15377"/>
        <dbReference type="ChEBI" id="CHEBI:15378"/>
        <dbReference type="ChEBI" id="CHEBI:29242"/>
        <dbReference type="ChEBI" id="CHEBI:30616"/>
        <dbReference type="ChEBI" id="CHEBI:43474"/>
        <dbReference type="ChEBI" id="CHEBI:456216"/>
        <dbReference type="EC" id="7.3.2.7"/>
    </reaction>
</comment>
<dbReference type="GO" id="GO:0016887">
    <property type="term" value="F:ATP hydrolysis activity"/>
    <property type="evidence" value="ECO:0007669"/>
    <property type="project" value="InterPro"/>
</dbReference>
<dbReference type="PANTHER" id="PTHR10803:SF3">
    <property type="entry name" value="ATPASE GET3"/>
    <property type="match status" value="1"/>
</dbReference>
<evidence type="ECO:0000313" key="12">
    <source>
        <dbReference type="Proteomes" id="UP000216446"/>
    </source>
</evidence>
<comment type="similarity">
    <text evidence="1">Belongs to the arsA ATPase family.</text>
</comment>
<evidence type="ECO:0000256" key="1">
    <source>
        <dbReference type="ARBA" id="ARBA00011040"/>
    </source>
</evidence>
<dbReference type="EMBL" id="MQWB01000001">
    <property type="protein sequence ID" value="OZC03609.1"/>
    <property type="molecule type" value="Genomic_DNA"/>
</dbReference>
<keyword evidence="5" id="KW-1278">Translocase</keyword>
<keyword evidence="2" id="KW-0547">Nucleotide-binding</keyword>
<evidence type="ECO:0000256" key="3">
    <source>
        <dbReference type="ARBA" id="ARBA00022840"/>
    </source>
</evidence>
<evidence type="ECO:0000259" key="10">
    <source>
        <dbReference type="Pfam" id="PF17886"/>
    </source>
</evidence>
<dbReference type="CDD" id="cd02035">
    <property type="entry name" value="ArsA"/>
    <property type="match status" value="1"/>
</dbReference>
<feature type="domain" description="ArsA HSP20-like" evidence="10">
    <location>
        <begin position="322"/>
        <end position="383"/>
    </location>
</feature>
<dbReference type="NCBIfam" id="TIGR00345">
    <property type="entry name" value="GET3_arsA_TRC40"/>
    <property type="match status" value="1"/>
</dbReference>
<evidence type="ECO:0000256" key="4">
    <source>
        <dbReference type="ARBA" id="ARBA00022849"/>
    </source>
</evidence>
<evidence type="ECO:0000256" key="2">
    <source>
        <dbReference type="ARBA" id="ARBA00022741"/>
    </source>
</evidence>
<dbReference type="SUPFAM" id="SSF49764">
    <property type="entry name" value="HSP20-like chaperones"/>
    <property type="match status" value="1"/>
</dbReference>
<dbReference type="InterPro" id="IPR025723">
    <property type="entry name" value="ArsA/GET3_ATPase-like"/>
</dbReference>
<dbReference type="EC" id="7.3.2.7" evidence="8"/>
<dbReference type="SUPFAM" id="SSF52540">
    <property type="entry name" value="P-loop containing nucleoside triphosphate hydrolases"/>
    <property type="match status" value="1"/>
</dbReference>
<evidence type="ECO:0000259" key="9">
    <source>
        <dbReference type="Pfam" id="PF02374"/>
    </source>
</evidence>
<dbReference type="Gene3D" id="2.60.40.790">
    <property type="match status" value="1"/>
</dbReference>
<feature type="domain" description="ArsA/GET3 Anion-transporting ATPase-like" evidence="9">
    <location>
        <begin position="3"/>
        <end position="300"/>
    </location>
</feature>
<comment type="caution">
    <text evidence="11">The sequence shown here is derived from an EMBL/GenBank/DDBJ whole genome shotgun (WGS) entry which is preliminary data.</text>
</comment>
<dbReference type="OrthoDB" id="9780677at2"/>
<dbReference type="InterPro" id="IPR040612">
    <property type="entry name" value="ArsA_HSP20-like"/>
</dbReference>
<dbReference type="InterPro" id="IPR027417">
    <property type="entry name" value="P-loop_NTPase"/>
</dbReference>
<dbReference type="InParanoid" id="A0A259U0T6"/>
<name>A0A259U0T6_9BACT</name>
<accession>A0A259U0T6</accession>
<dbReference type="InterPro" id="IPR016300">
    <property type="entry name" value="ATPase_ArsA/GET3"/>
</dbReference>
<sequence length="392" mass="43363">MPRILLFTGKGGVGKTTCAAATALACAARGQKTLVMSTDPAHSLADALDRPLGPEPVEITENLWAQEVDMYYSMRKYWGNMRELVRTVLRWQGADAVAAEEMAALPGMGEGSALLWLEKFYREGDYDVIVLDAAPTGETLTLLTLPQVTQWWLQKAFPFQKTAFKTVGFALRKTTGIPLDKGYEELDWLFGKLAEIQEVLQDTSITSARLVMNPEKMVIQEARRAYTYLQLYGYGVDAAIVNRIIPEDEGGVMERYVEAQTGYLEEIETTFAPLPVMRVPHLGREVFGLDLLREIGEGLYADRDPAAVYHAEPAYKVEASGDAYRVEVHVPGADPGSVEAEHFGDTLVVQIANQRRNVTLPAFLSYYKFAGAEVEDGWLKAHFAPEAVGSEA</sequence>
<dbReference type="FunFam" id="3.40.50.300:FF:001801">
    <property type="entry name" value="Putative arsenical pump-driving ATPase"/>
    <property type="match status" value="1"/>
</dbReference>
<keyword evidence="12" id="KW-1185">Reference proteome</keyword>
<reference evidence="11 12" key="1">
    <citation type="submission" date="2016-11" db="EMBL/GenBank/DDBJ databases">
        <title>Study of marine rhodopsin-containing bacteria.</title>
        <authorList>
            <person name="Yoshizawa S."/>
            <person name="Kumagai Y."/>
            <person name="Kogure K."/>
        </authorList>
    </citation>
    <scope>NUCLEOTIDE SEQUENCE [LARGE SCALE GENOMIC DNA]</scope>
    <source>
        <strain evidence="11 12">SG-29</strain>
    </source>
</reference>
<evidence type="ECO:0000256" key="8">
    <source>
        <dbReference type="ARBA" id="ARBA00066752"/>
    </source>
</evidence>
<evidence type="ECO:0000256" key="5">
    <source>
        <dbReference type="ARBA" id="ARBA00022967"/>
    </source>
</evidence>